<dbReference type="SUPFAM" id="SSF52540">
    <property type="entry name" value="P-loop containing nucleoside triphosphate hydrolases"/>
    <property type="match status" value="1"/>
</dbReference>
<proteinExistence type="inferred from homology"/>
<evidence type="ECO:0000256" key="4">
    <source>
        <dbReference type="ARBA" id="ARBA00022840"/>
    </source>
</evidence>
<keyword evidence="7" id="KW-1185">Reference proteome</keyword>
<dbReference type="RefSeq" id="WP_256132406.1">
    <property type="nucleotide sequence ID" value="NZ_JANFXK010000011.1"/>
</dbReference>
<dbReference type="PANTHER" id="PTHR46743:SF2">
    <property type="entry name" value="TEICHOIC ACIDS EXPORT ATP-BINDING PROTEIN TAGH"/>
    <property type="match status" value="1"/>
</dbReference>
<comment type="caution">
    <text evidence="6">The sequence shown here is derived from an EMBL/GenBank/DDBJ whole genome shotgun (WGS) entry which is preliminary data.</text>
</comment>
<evidence type="ECO:0000313" key="6">
    <source>
        <dbReference type="EMBL" id="MCQ4637213.1"/>
    </source>
</evidence>
<dbReference type="Proteomes" id="UP001524502">
    <property type="component" value="Unassembled WGS sequence"/>
</dbReference>
<dbReference type="GO" id="GO:0005524">
    <property type="term" value="F:ATP binding"/>
    <property type="evidence" value="ECO:0007669"/>
    <property type="project" value="UniProtKB-KW"/>
</dbReference>
<dbReference type="Pfam" id="PF00005">
    <property type="entry name" value="ABC_tran"/>
    <property type="match status" value="1"/>
</dbReference>
<dbReference type="InterPro" id="IPR027417">
    <property type="entry name" value="P-loop_NTPase"/>
</dbReference>
<keyword evidence="2" id="KW-0813">Transport</keyword>
<keyword evidence="3" id="KW-0547">Nucleotide-binding</keyword>
<keyword evidence="4 6" id="KW-0067">ATP-binding</keyword>
<evidence type="ECO:0000256" key="2">
    <source>
        <dbReference type="ARBA" id="ARBA00022448"/>
    </source>
</evidence>
<evidence type="ECO:0000256" key="3">
    <source>
        <dbReference type="ARBA" id="ARBA00022741"/>
    </source>
</evidence>
<dbReference type="InterPro" id="IPR050683">
    <property type="entry name" value="Bact_Polysacc_Export_ATP-bd"/>
</dbReference>
<dbReference type="Gene3D" id="3.40.50.300">
    <property type="entry name" value="P-loop containing nucleotide triphosphate hydrolases"/>
    <property type="match status" value="1"/>
</dbReference>
<evidence type="ECO:0000259" key="5">
    <source>
        <dbReference type="PROSITE" id="PS50893"/>
    </source>
</evidence>
<dbReference type="EMBL" id="JANFXK010000011">
    <property type="protein sequence ID" value="MCQ4637213.1"/>
    <property type="molecule type" value="Genomic_DNA"/>
</dbReference>
<evidence type="ECO:0000313" key="7">
    <source>
        <dbReference type="Proteomes" id="UP001524502"/>
    </source>
</evidence>
<accession>A0ABT1RPU1</accession>
<dbReference type="SMART" id="SM00382">
    <property type="entry name" value="AAA"/>
    <property type="match status" value="1"/>
</dbReference>
<dbReference type="InterPro" id="IPR003593">
    <property type="entry name" value="AAA+_ATPase"/>
</dbReference>
<reference evidence="6 7" key="1">
    <citation type="submission" date="2022-06" db="EMBL/GenBank/DDBJ databases">
        <title>Isolation of gut microbiota from human fecal samples.</title>
        <authorList>
            <person name="Pamer E.G."/>
            <person name="Barat B."/>
            <person name="Waligurski E."/>
            <person name="Medina S."/>
            <person name="Paddock L."/>
            <person name="Mostad J."/>
        </authorList>
    </citation>
    <scope>NUCLEOTIDE SEQUENCE [LARGE SCALE GENOMIC DNA]</scope>
    <source>
        <strain evidence="6 7">SL.3.17</strain>
    </source>
</reference>
<name>A0ABT1RPU1_9FIRM</name>
<sequence length="253" mass="28019">MSGIDTELAIDVKNVTIAYRNTTAVNYRIFLKNMLKPRKKQISAGNDFQAVKNVSFNVRKGETIGIVGENGSGKSTLLGAVAGVYGVDKGRITVRSDHCSLLSLGTGFQSRLSGYQNIFLSGYAMGFSKEEILASLDEIIEFSELGDFIQKPVKTYSSGMYSKLAFSISSVLTPEILLVDEILSVGDIRFRQKSYAKMKQMITDEHRSVIIVNHSTESLRGLCSRILWLHQGEGKMFGETDEVLDAYRKFMVG</sequence>
<dbReference type="InterPro" id="IPR003439">
    <property type="entry name" value="ABC_transporter-like_ATP-bd"/>
</dbReference>
<comment type="similarity">
    <text evidence="1">Belongs to the ABC transporter superfamily.</text>
</comment>
<gene>
    <name evidence="6" type="ORF">NE619_10815</name>
</gene>
<dbReference type="CDD" id="cd03220">
    <property type="entry name" value="ABC_KpsT_Wzt"/>
    <property type="match status" value="1"/>
</dbReference>
<dbReference type="PANTHER" id="PTHR46743">
    <property type="entry name" value="TEICHOIC ACIDS EXPORT ATP-BINDING PROTEIN TAGH"/>
    <property type="match status" value="1"/>
</dbReference>
<protein>
    <submittedName>
        <fullName evidence="6">ATP-binding cassette domain-containing protein</fullName>
    </submittedName>
</protein>
<dbReference type="InterPro" id="IPR015860">
    <property type="entry name" value="ABC_transpr_TagH-like"/>
</dbReference>
<organism evidence="6 7">
    <name type="scientific">Anaerovorax odorimutans</name>
    <dbReference type="NCBI Taxonomy" id="109327"/>
    <lineage>
        <taxon>Bacteria</taxon>
        <taxon>Bacillati</taxon>
        <taxon>Bacillota</taxon>
        <taxon>Clostridia</taxon>
        <taxon>Peptostreptococcales</taxon>
        <taxon>Anaerovoracaceae</taxon>
        <taxon>Anaerovorax</taxon>
    </lineage>
</organism>
<feature type="domain" description="ABC transporter" evidence="5">
    <location>
        <begin position="29"/>
        <end position="252"/>
    </location>
</feature>
<dbReference type="PROSITE" id="PS50893">
    <property type="entry name" value="ABC_TRANSPORTER_2"/>
    <property type="match status" value="1"/>
</dbReference>
<evidence type="ECO:0000256" key="1">
    <source>
        <dbReference type="ARBA" id="ARBA00005417"/>
    </source>
</evidence>